<dbReference type="SUPFAM" id="SSF56784">
    <property type="entry name" value="HAD-like"/>
    <property type="match status" value="1"/>
</dbReference>
<dbReference type="GO" id="GO:0004713">
    <property type="term" value="F:protein tyrosine kinase activity"/>
    <property type="evidence" value="ECO:0007669"/>
    <property type="project" value="TreeGrafter"/>
</dbReference>
<dbReference type="Proteomes" id="UP000547458">
    <property type="component" value="Unassembled WGS sequence"/>
</dbReference>
<organism evidence="1 2">
    <name type="scientific">Arthrobacter pigmenti</name>
    <dbReference type="NCBI Taxonomy" id="271432"/>
    <lineage>
        <taxon>Bacteria</taxon>
        <taxon>Bacillati</taxon>
        <taxon>Actinomycetota</taxon>
        <taxon>Actinomycetes</taxon>
        <taxon>Micrococcales</taxon>
        <taxon>Micrococcaceae</taxon>
        <taxon>Arthrobacter</taxon>
    </lineage>
</organism>
<dbReference type="AlphaFoldDB" id="A0A846RGM9"/>
<proteinExistence type="predicted"/>
<reference evidence="1 2" key="1">
    <citation type="submission" date="2020-03" db="EMBL/GenBank/DDBJ databases">
        <title>Sequencing the genomes of 1000 actinobacteria strains.</title>
        <authorList>
            <person name="Klenk H.-P."/>
        </authorList>
    </citation>
    <scope>NUCLEOTIDE SEQUENCE [LARGE SCALE GENOMIC DNA]</scope>
    <source>
        <strain evidence="1 2">DSM 16403</strain>
    </source>
</reference>
<dbReference type="InterPro" id="IPR036412">
    <property type="entry name" value="HAD-like_sf"/>
</dbReference>
<dbReference type="Gene3D" id="3.40.50.1000">
    <property type="entry name" value="HAD superfamily/HAD-like"/>
    <property type="match status" value="1"/>
</dbReference>
<protein>
    <submittedName>
        <fullName evidence="1">Phosphoglycolate phosphatase</fullName>
        <ecNumber evidence="1">3.1.3.18</ecNumber>
    </submittedName>
</protein>
<name>A0A846RGM9_9MICC</name>
<sequence>MTNTRFLILFDLDGTLVDPEGAITGGIADALRNSGLPVPSPDQLRQMVGPALVRSLIDIAGIPEHRVDEVVAKYREGYRATGMALSRPYPGIVSAIQQLKDRGHLLAVATQKPEWLALELLGVQQMAGLFASIHGSPADEREAAKLDGKRTIIAAALTAHAGTYSHAIMVGDRSHDVHGAAANGLDCLAVSWGFGTAEEFAAANAAVVVDSAEGLVRYLDARVKQVSGTVVHGRL</sequence>
<dbReference type="InterPro" id="IPR050155">
    <property type="entry name" value="HAD-like_hydrolase_sf"/>
</dbReference>
<dbReference type="InterPro" id="IPR023198">
    <property type="entry name" value="PGP-like_dom2"/>
</dbReference>
<dbReference type="InterPro" id="IPR041492">
    <property type="entry name" value="HAD_2"/>
</dbReference>
<dbReference type="EC" id="3.1.3.18" evidence="1"/>
<comment type="caution">
    <text evidence="1">The sequence shown here is derived from an EMBL/GenBank/DDBJ whole genome shotgun (WGS) entry which is preliminary data.</text>
</comment>
<evidence type="ECO:0000313" key="1">
    <source>
        <dbReference type="EMBL" id="NJC22293.1"/>
    </source>
</evidence>
<dbReference type="GO" id="GO:0008967">
    <property type="term" value="F:phosphoglycolate phosphatase activity"/>
    <property type="evidence" value="ECO:0007669"/>
    <property type="project" value="UniProtKB-EC"/>
</dbReference>
<dbReference type="RefSeq" id="WP_342450310.1">
    <property type="nucleotide sequence ID" value="NZ_JAATJL010000001.1"/>
</dbReference>
<evidence type="ECO:0000313" key="2">
    <source>
        <dbReference type="Proteomes" id="UP000547458"/>
    </source>
</evidence>
<dbReference type="InterPro" id="IPR023214">
    <property type="entry name" value="HAD_sf"/>
</dbReference>
<dbReference type="PANTHER" id="PTHR43434">
    <property type="entry name" value="PHOSPHOGLYCOLATE PHOSPHATASE"/>
    <property type="match status" value="1"/>
</dbReference>
<gene>
    <name evidence="1" type="ORF">BJ994_001369</name>
</gene>
<dbReference type="PANTHER" id="PTHR43434:SF20">
    <property type="entry name" value="5'-NUCLEOTIDASE"/>
    <property type="match status" value="1"/>
</dbReference>
<accession>A0A846RGM9</accession>
<dbReference type="EMBL" id="JAATJL010000001">
    <property type="protein sequence ID" value="NJC22293.1"/>
    <property type="molecule type" value="Genomic_DNA"/>
</dbReference>
<dbReference type="GO" id="GO:0005829">
    <property type="term" value="C:cytosol"/>
    <property type="evidence" value="ECO:0007669"/>
    <property type="project" value="TreeGrafter"/>
</dbReference>
<dbReference type="SFLD" id="SFLDG01129">
    <property type="entry name" value="C1.5:_HAD__Beta-PGM__Phosphata"/>
    <property type="match status" value="1"/>
</dbReference>
<keyword evidence="2" id="KW-1185">Reference proteome</keyword>
<dbReference type="SFLD" id="SFLDS00003">
    <property type="entry name" value="Haloacid_Dehalogenase"/>
    <property type="match status" value="1"/>
</dbReference>
<keyword evidence="1" id="KW-0378">Hydrolase</keyword>
<dbReference type="Pfam" id="PF13419">
    <property type="entry name" value="HAD_2"/>
    <property type="match status" value="1"/>
</dbReference>
<dbReference type="Gene3D" id="1.10.150.240">
    <property type="entry name" value="Putative phosphatase, domain 2"/>
    <property type="match status" value="1"/>
</dbReference>